<protein>
    <submittedName>
        <fullName evidence="1">Uncharacterized protein</fullName>
    </submittedName>
</protein>
<name>A0A7Z7JF85_9BURK</name>
<evidence type="ECO:0000313" key="1">
    <source>
        <dbReference type="EMBL" id="SPC25493.1"/>
    </source>
</evidence>
<dbReference type="AlphaFoldDB" id="A0A7Z7JF85"/>
<comment type="caution">
    <text evidence="1">The sequence shown here is derived from an EMBL/GenBank/DDBJ whole genome shotgun (WGS) entry which is preliminary data.</text>
</comment>
<sequence length="74" mass="7711">MARFGTDRPMGVSARSGALQEGCYAGSVPAICSAEDWMNVRGAVRPLHRDGCPKLGQSHRSLGGGALAPCSPRQ</sequence>
<reference evidence="1" key="1">
    <citation type="submission" date="2018-01" db="EMBL/GenBank/DDBJ databases">
        <authorList>
            <person name="Clerissi C."/>
        </authorList>
    </citation>
    <scope>NUCLEOTIDE SEQUENCE [LARGE SCALE GENOMIC DNA]</scope>
    <source>
        <strain evidence="1">Cupriavidus taiwanensis STM 6021</strain>
    </source>
</reference>
<organism evidence="1">
    <name type="scientific">Cupriavidus taiwanensis</name>
    <dbReference type="NCBI Taxonomy" id="164546"/>
    <lineage>
        <taxon>Bacteria</taxon>
        <taxon>Pseudomonadati</taxon>
        <taxon>Pseudomonadota</taxon>
        <taxon>Betaproteobacteria</taxon>
        <taxon>Burkholderiales</taxon>
        <taxon>Burkholderiaceae</taxon>
        <taxon>Cupriavidus</taxon>
    </lineage>
</organism>
<gene>
    <name evidence="1" type="ORF">CBM2594_P80018</name>
</gene>
<proteinExistence type="predicted"/>
<dbReference type="EMBL" id="OGUU01000043">
    <property type="protein sequence ID" value="SPC25493.1"/>
    <property type="molecule type" value="Genomic_DNA"/>
</dbReference>
<accession>A0A7Z7JF85</accession>
<dbReference type="Proteomes" id="UP000257139">
    <property type="component" value="Plasmid CBM2594_p"/>
</dbReference>